<evidence type="ECO:0000313" key="2">
    <source>
        <dbReference type="EMBL" id="KZD06317.1"/>
    </source>
</evidence>
<feature type="region of interest" description="Disordered" evidence="1">
    <location>
        <begin position="1"/>
        <end position="72"/>
    </location>
</feature>
<dbReference type="EMBL" id="LPXL01000006">
    <property type="protein sequence ID" value="KZD06317.1"/>
    <property type="molecule type" value="Genomic_DNA"/>
</dbReference>
<reference evidence="2 3" key="1">
    <citation type="submission" date="2015-12" db="EMBL/GenBank/DDBJ databases">
        <title>Genome sequence of Thalassospira xiamenensis MCCC 1A03005.</title>
        <authorList>
            <person name="Lu L."/>
            <person name="Lai Q."/>
            <person name="Shao Z."/>
            <person name="Qian P."/>
        </authorList>
    </citation>
    <scope>NUCLEOTIDE SEQUENCE [LARGE SCALE GENOMIC DNA]</scope>
    <source>
        <strain evidence="2 3">MCCC 1A03005</strain>
    </source>
</reference>
<evidence type="ECO:0000256" key="1">
    <source>
        <dbReference type="SAM" id="MobiDB-lite"/>
    </source>
</evidence>
<sequence>MLVRGSENRDEVGSVQFSPVRSLKRDNAENQRARIAPGLDRHGIGTGSSGRDWLAGSVASGPMVRSEMPKGR</sequence>
<feature type="compositionally biased region" description="Basic and acidic residues" evidence="1">
    <location>
        <begin position="23"/>
        <end position="32"/>
    </location>
</feature>
<dbReference type="Proteomes" id="UP000076167">
    <property type="component" value="Unassembled WGS sequence"/>
</dbReference>
<comment type="caution">
    <text evidence="2">The sequence shown here is derived from an EMBL/GenBank/DDBJ whole genome shotgun (WGS) entry which is preliminary data.</text>
</comment>
<evidence type="ECO:0000313" key="3">
    <source>
        <dbReference type="Proteomes" id="UP000076167"/>
    </source>
</evidence>
<proteinExistence type="predicted"/>
<accession>A0ABR5Y6A3</accession>
<name>A0ABR5Y6A3_9PROT</name>
<feature type="compositionally biased region" description="Basic and acidic residues" evidence="1">
    <location>
        <begin position="1"/>
        <end position="12"/>
    </location>
</feature>
<gene>
    <name evidence="2" type="ORF">AUP40_10695</name>
</gene>
<organism evidence="2 3">
    <name type="scientific">Thalassospira xiamenensis</name>
    <dbReference type="NCBI Taxonomy" id="220697"/>
    <lineage>
        <taxon>Bacteria</taxon>
        <taxon>Pseudomonadati</taxon>
        <taxon>Pseudomonadota</taxon>
        <taxon>Alphaproteobacteria</taxon>
        <taxon>Rhodospirillales</taxon>
        <taxon>Thalassospiraceae</taxon>
        <taxon>Thalassospira</taxon>
    </lineage>
</organism>
<protein>
    <submittedName>
        <fullName evidence="2">Uncharacterized protein</fullName>
    </submittedName>
</protein>
<keyword evidence="3" id="KW-1185">Reference proteome</keyword>